<keyword evidence="4" id="KW-1185">Reference proteome</keyword>
<dbReference type="PANTHER" id="PTHR47934">
    <property type="entry name" value="PENTATRICOPEPTIDE REPEAT-CONTAINING PROTEIN PET309, MITOCHONDRIAL"/>
    <property type="match status" value="1"/>
</dbReference>
<organism evidence="3 4">
    <name type="scientific">Tetracentron sinense</name>
    <name type="common">Spur-leaf</name>
    <dbReference type="NCBI Taxonomy" id="13715"/>
    <lineage>
        <taxon>Eukaryota</taxon>
        <taxon>Viridiplantae</taxon>
        <taxon>Streptophyta</taxon>
        <taxon>Embryophyta</taxon>
        <taxon>Tracheophyta</taxon>
        <taxon>Spermatophyta</taxon>
        <taxon>Magnoliopsida</taxon>
        <taxon>Trochodendrales</taxon>
        <taxon>Trochodendraceae</taxon>
        <taxon>Tetracentron</taxon>
    </lineage>
</organism>
<dbReference type="InterPro" id="IPR051114">
    <property type="entry name" value="Mito_RNA_Proc_CCM1"/>
</dbReference>
<dbReference type="AlphaFoldDB" id="A0A834ZGT6"/>
<comment type="caution">
    <text evidence="3">The sequence shown here is derived from an EMBL/GenBank/DDBJ whole genome shotgun (WGS) entry which is preliminary data.</text>
</comment>
<keyword evidence="1" id="KW-0677">Repeat</keyword>
<sequence length="396" mass="44414">MSSLSSIRHVRPFSASSAISISAAKARLRSEHDPDKALAIYSSVSDHYTSPVSSRYAQDLTVKRLAKSRRFSDIEALIESHKKDPKITQEPYLSTLIRSYGRAGMFDHAFKTFNQMDELGTPRSAISFNALLSACNQSKKFDRVPKLFSEIPQKYGFSPDKISYGILIKSLCESDLPQSAFQVLKEMEEKNVEITAIAFTTILDALYKKGKINEAQQIWKKMTETGCSLDVAAYNVRLMHAQQGNPEDVLALIEEMNSAGIKPDTISYNYLLTCYCKHGMIEEAKKVYEDLEGNGCAPNAATYRTFMHYLCRNGDFDMGFEIFKESVRRDKIPDFGTMKHLVEGLVKNSKLNEAKGLIKTVNRKFPANFLNAWKKLEMDLGLNITQEATVAASATA</sequence>
<feature type="repeat" description="PPR" evidence="2">
    <location>
        <begin position="160"/>
        <end position="194"/>
    </location>
</feature>
<proteinExistence type="predicted"/>
<dbReference type="NCBIfam" id="TIGR00756">
    <property type="entry name" value="PPR"/>
    <property type="match status" value="6"/>
</dbReference>
<dbReference type="InterPro" id="IPR002885">
    <property type="entry name" value="PPR_rpt"/>
</dbReference>
<dbReference type="PANTHER" id="PTHR47934:SF19">
    <property type="entry name" value="PENTATRICOPEPTIDE REPEAT-CONTAINING PROTEIN MITOCHONDRIAL"/>
    <property type="match status" value="1"/>
</dbReference>
<evidence type="ECO:0000256" key="1">
    <source>
        <dbReference type="ARBA" id="ARBA00022737"/>
    </source>
</evidence>
<dbReference type="InterPro" id="IPR011990">
    <property type="entry name" value="TPR-like_helical_dom_sf"/>
</dbReference>
<dbReference type="SUPFAM" id="SSF81901">
    <property type="entry name" value="HCP-like"/>
    <property type="match status" value="1"/>
</dbReference>
<feature type="repeat" description="PPR" evidence="2">
    <location>
        <begin position="264"/>
        <end position="298"/>
    </location>
</feature>
<dbReference type="GO" id="GO:0007005">
    <property type="term" value="P:mitochondrion organization"/>
    <property type="evidence" value="ECO:0007669"/>
    <property type="project" value="TreeGrafter"/>
</dbReference>
<dbReference type="Pfam" id="PF13041">
    <property type="entry name" value="PPR_2"/>
    <property type="match status" value="2"/>
</dbReference>
<accession>A0A834ZGT6</accession>
<evidence type="ECO:0008006" key="5">
    <source>
        <dbReference type="Google" id="ProtNLM"/>
    </source>
</evidence>
<dbReference type="GO" id="GO:0006396">
    <property type="term" value="P:RNA processing"/>
    <property type="evidence" value="ECO:0007669"/>
    <property type="project" value="TreeGrafter"/>
</dbReference>
<dbReference type="Pfam" id="PF01535">
    <property type="entry name" value="PPR"/>
    <property type="match status" value="3"/>
</dbReference>
<dbReference type="Proteomes" id="UP000655225">
    <property type="component" value="Unassembled WGS sequence"/>
</dbReference>
<protein>
    <recommendedName>
        <fullName evidence="5">Pentatricopeptide repeat-containing protein</fullName>
    </recommendedName>
</protein>
<gene>
    <name evidence="3" type="ORF">HHK36_008494</name>
</gene>
<reference evidence="3 4" key="1">
    <citation type="submission" date="2020-04" db="EMBL/GenBank/DDBJ databases">
        <title>Plant Genome Project.</title>
        <authorList>
            <person name="Zhang R.-G."/>
        </authorList>
    </citation>
    <scope>NUCLEOTIDE SEQUENCE [LARGE SCALE GENOMIC DNA]</scope>
    <source>
        <strain evidence="3">YNK0</strain>
        <tissue evidence="3">Leaf</tissue>
    </source>
</reference>
<feature type="repeat" description="PPR" evidence="2">
    <location>
        <begin position="195"/>
        <end position="229"/>
    </location>
</feature>
<feature type="repeat" description="PPR" evidence="2">
    <location>
        <begin position="89"/>
        <end position="123"/>
    </location>
</feature>
<evidence type="ECO:0000313" key="3">
    <source>
        <dbReference type="EMBL" id="KAF8406407.1"/>
    </source>
</evidence>
<dbReference type="OrthoDB" id="185373at2759"/>
<dbReference type="EMBL" id="JABCRI010000005">
    <property type="protein sequence ID" value="KAF8406407.1"/>
    <property type="molecule type" value="Genomic_DNA"/>
</dbReference>
<dbReference type="OMA" id="NAAYNVR"/>
<evidence type="ECO:0000256" key="2">
    <source>
        <dbReference type="PROSITE-ProRule" id="PRU00708"/>
    </source>
</evidence>
<name>A0A834ZGT6_TETSI</name>
<dbReference type="PROSITE" id="PS51375">
    <property type="entry name" value="PPR"/>
    <property type="match status" value="5"/>
</dbReference>
<feature type="repeat" description="PPR" evidence="2">
    <location>
        <begin position="299"/>
        <end position="333"/>
    </location>
</feature>
<evidence type="ECO:0000313" key="4">
    <source>
        <dbReference type="Proteomes" id="UP000655225"/>
    </source>
</evidence>
<dbReference type="Gene3D" id="1.25.40.10">
    <property type="entry name" value="Tetratricopeptide repeat domain"/>
    <property type="match status" value="3"/>
</dbReference>
<dbReference type="GO" id="GO:0003729">
    <property type="term" value="F:mRNA binding"/>
    <property type="evidence" value="ECO:0007669"/>
    <property type="project" value="TreeGrafter"/>
</dbReference>
<dbReference type="GO" id="GO:0005739">
    <property type="term" value="C:mitochondrion"/>
    <property type="evidence" value="ECO:0007669"/>
    <property type="project" value="TreeGrafter"/>
</dbReference>